<dbReference type="InterPro" id="IPR014757">
    <property type="entry name" value="Tscrpt_reg_IclR_C"/>
</dbReference>
<dbReference type="Pfam" id="PF01614">
    <property type="entry name" value="IclR_C"/>
    <property type="match status" value="1"/>
</dbReference>
<dbReference type="PROSITE" id="PS51077">
    <property type="entry name" value="HTH_ICLR"/>
    <property type="match status" value="1"/>
</dbReference>
<sequence>MKRENMNTAAMAYDDSPIGRAFRLLEVLALHPDGLTLSEIARESGLVVTTAHRQLATLVGCQIVRKTENKTFVPGEALWRITSLLTNGADIVQPAVAILTELADRFGETAFLARLNDHNVEIMTTCTPTAVGKAYAQPGRGMPLYAAASGKILLASQSDEFIDGYLALPRHAFTPHTQIDEASIRAEIAEVRERRIAICENEFDPDILSYATAVVDPRTHVVYAIAIFGMRERFGTIPRANVEAQVIYAAQRLSTALNSPD</sequence>
<feature type="domain" description="HTH iclR-type" evidence="4">
    <location>
        <begin position="15"/>
        <end position="76"/>
    </location>
</feature>
<keyword evidence="1" id="KW-0805">Transcription regulation</keyword>
<dbReference type="PANTHER" id="PTHR30136">
    <property type="entry name" value="HELIX-TURN-HELIX TRANSCRIPTIONAL REGULATOR, ICLR FAMILY"/>
    <property type="match status" value="1"/>
</dbReference>
<evidence type="ECO:0000256" key="3">
    <source>
        <dbReference type="ARBA" id="ARBA00023163"/>
    </source>
</evidence>
<dbReference type="Proteomes" id="UP001549320">
    <property type="component" value="Unassembled WGS sequence"/>
</dbReference>
<comment type="caution">
    <text evidence="6">The sequence shown here is derived from an EMBL/GenBank/DDBJ whole genome shotgun (WGS) entry which is preliminary data.</text>
</comment>
<dbReference type="SUPFAM" id="SSF55781">
    <property type="entry name" value="GAF domain-like"/>
    <property type="match status" value="1"/>
</dbReference>
<keyword evidence="7" id="KW-1185">Reference proteome</keyword>
<keyword evidence="2" id="KW-0238">DNA-binding</keyword>
<evidence type="ECO:0000259" key="5">
    <source>
        <dbReference type="PROSITE" id="PS51078"/>
    </source>
</evidence>
<evidence type="ECO:0000256" key="1">
    <source>
        <dbReference type="ARBA" id="ARBA00023015"/>
    </source>
</evidence>
<keyword evidence="3" id="KW-0804">Transcription</keyword>
<dbReference type="Pfam" id="PF09339">
    <property type="entry name" value="HTH_IclR"/>
    <property type="match status" value="1"/>
</dbReference>
<name>A0ABV2QAW9_9BURK</name>
<dbReference type="EMBL" id="JBEPSH010000006">
    <property type="protein sequence ID" value="MET4578186.1"/>
    <property type="molecule type" value="Genomic_DNA"/>
</dbReference>
<dbReference type="PANTHER" id="PTHR30136:SF35">
    <property type="entry name" value="HTH-TYPE TRANSCRIPTIONAL REGULATOR RV1719"/>
    <property type="match status" value="1"/>
</dbReference>
<reference evidence="6 7" key="1">
    <citation type="submission" date="2024-06" db="EMBL/GenBank/DDBJ databases">
        <title>Sorghum-associated microbial communities from plants grown in Nebraska, USA.</title>
        <authorList>
            <person name="Schachtman D."/>
        </authorList>
    </citation>
    <scope>NUCLEOTIDE SEQUENCE [LARGE SCALE GENOMIC DNA]</scope>
    <source>
        <strain evidence="6 7">2709</strain>
    </source>
</reference>
<organism evidence="6 7">
    <name type="scientific">Ottowia thiooxydans</name>
    <dbReference type="NCBI Taxonomy" id="219182"/>
    <lineage>
        <taxon>Bacteria</taxon>
        <taxon>Pseudomonadati</taxon>
        <taxon>Pseudomonadota</taxon>
        <taxon>Betaproteobacteria</taxon>
        <taxon>Burkholderiales</taxon>
        <taxon>Comamonadaceae</taxon>
        <taxon>Ottowia</taxon>
    </lineage>
</organism>
<protein>
    <submittedName>
        <fullName evidence="6">IclR family KDG regulon transcriptional repressor</fullName>
    </submittedName>
</protein>
<dbReference type="InterPro" id="IPR029016">
    <property type="entry name" value="GAF-like_dom_sf"/>
</dbReference>
<gene>
    <name evidence="6" type="ORF">ABIE13_003302</name>
</gene>
<dbReference type="InterPro" id="IPR005471">
    <property type="entry name" value="Tscrpt_reg_IclR_N"/>
</dbReference>
<dbReference type="RefSeq" id="WP_354445212.1">
    <property type="nucleotide sequence ID" value="NZ_JBEPSH010000006.1"/>
</dbReference>
<dbReference type="InterPro" id="IPR036388">
    <property type="entry name" value="WH-like_DNA-bd_sf"/>
</dbReference>
<dbReference type="InterPro" id="IPR050707">
    <property type="entry name" value="HTH_MetabolicPath_Reg"/>
</dbReference>
<accession>A0ABV2QAW9</accession>
<evidence type="ECO:0000256" key="2">
    <source>
        <dbReference type="ARBA" id="ARBA00023125"/>
    </source>
</evidence>
<dbReference type="Gene3D" id="1.10.10.10">
    <property type="entry name" value="Winged helix-like DNA-binding domain superfamily/Winged helix DNA-binding domain"/>
    <property type="match status" value="1"/>
</dbReference>
<dbReference type="InterPro" id="IPR036390">
    <property type="entry name" value="WH_DNA-bd_sf"/>
</dbReference>
<feature type="domain" description="IclR-ED" evidence="5">
    <location>
        <begin position="77"/>
        <end position="259"/>
    </location>
</feature>
<evidence type="ECO:0000313" key="7">
    <source>
        <dbReference type="Proteomes" id="UP001549320"/>
    </source>
</evidence>
<evidence type="ECO:0000313" key="6">
    <source>
        <dbReference type="EMBL" id="MET4578186.1"/>
    </source>
</evidence>
<evidence type="ECO:0000259" key="4">
    <source>
        <dbReference type="PROSITE" id="PS51077"/>
    </source>
</evidence>
<dbReference type="SUPFAM" id="SSF46785">
    <property type="entry name" value="Winged helix' DNA-binding domain"/>
    <property type="match status" value="1"/>
</dbReference>
<dbReference type="SMART" id="SM00346">
    <property type="entry name" value="HTH_ICLR"/>
    <property type="match status" value="1"/>
</dbReference>
<dbReference type="Gene3D" id="3.30.450.40">
    <property type="match status" value="1"/>
</dbReference>
<dbReference type="PROSITE" id="PS51078">
    <property type="entry name" value="ICLR_ED"/>
    <property type="match status" value="1"/>
</dbReference>
<proteinExistence type="predicted"/>